<organism evidence="1 2">
    <name type="scientific">Sphaerobolus stellatus (strain SS14)</name>
    <dbReference type="NCBI Taxonomy" id="990650"/>
    <lineage>
        <taxon>Eukaryota</taxon>
        <taxon>Fungi</taxon>
        <taxon>Dikarya</taxon>
        <taxon>Basidiomycota</taxon>
        <taxon>Agaricomycotina</taxon>
        <taxon>Agaricomycetes</taxon>
        <taxon>Phallomycetidae</taxon>
        <taxon>Geastrales</taxon>
        <taxon>Sphaerobolaceae</taxon>
        <taxon>Sphaerobolus</taxon>
    </lineage>
</organism>
<proteinExistence type="predicted"/>
<keyword evidence="2" id="KW-1185">Reference proteome</keyword>
<evidence type="ECO:0000313" key="1">
    <source>
        <dbReference type="EMBL" id="KIJ38741.1"/>
    </source>
</evidence>
<dbReference type="AlphaFoldDB" id="A0A0C9VM28"/>
<dbReference type="EMBL" id="KN837158">
    <property type="protein sequence ID" value="KIJ38741.1"/>
    <property type="molecule type" value="Genomic_DNA"/>
</dbReference>
<gene>
    <name evidence="1" type="ORF">M422DRAFT_176239</name>
</gene>
<dbReference type="OrthoDB" id="3265515at2759"/>
<name>A0A0C9VM28_SPHS4</name>
<evidence type="ECO:0008006" key="3">
    <source>
        <dbReference type="Google" id="ProtNLM"/>
    </source>
</evidence>
<feature type="non-terminal residue" evidence="1">
    <location>
        <position position="1"/>
    </location>
</feature>
<sequence>RIHLGPMMEHMVFEGEALGVILALDIIKQSLRIKKAAILLDNQAAITSMRDVGSKSGQ</sequence>
<reference evidence="1 2" key="1">
    <citation type="submission" date="2014-06" db="EMBL/GenBank/DDBJ databases">
        <title>Evolutionary Origins and Diversification of the Mycorrhizal Mutualists.</title>
        <authorList>
            <consortium name="DOE Joint Genome Institute"/>
            <consortium name="Mycorrhizal Genomics Consortium"/>
            <person name="Kohler A."/>
            <person name="Kuo A."/>
            <person name="Nagy L.G."/>
            <person name="Floudas D."/>
            <person name="Copeland A."/>
            <person name="Barry K.W."/>
            <person name="Cichocki N."/>
            <person name="Veneault-Fourrey C."/>
            <person name="LaButti K."/>
            <person name="Lindquist E.A."/>
            <person name="Lipzen A."/>
            <person name="Lundell T."/>
            <person name="Morin E."/>
            <person name="Murat C."/>
            <person name="Riley R."/>
            <person name="Ohm R."/>
            <person name="Sun H."/>
            <person name="Tunlid A."/>
            <person name="Henrissat B."/>
            <person name="Grigoriev I.V."/>
            <person name="Hibbett D.S."/>
            <person name="Martin F."/>
        </authorList>
    </citation>
    <scope>NUCLEOTIDE SEQUENCE [LARGE SCALE GENOMIC DNA]</scope>
    <source>
        <strain evidence="1 2">SS14</strain>
    </source>
</reference>
<protein>
    <recommendedName>
        <fullName evidence="3">RNase H type-1 domain-containing protein</fullName>
    </recommendedName>
</protein>
<evidence type="ECO:0000313" key="2">
    <source>
        <dbReference type="Proteomes" id="UP000054279"/>
    </source>
</evidence>
<dbReference type="Proteomes" id="UP000054279">
    <property type="component" value="Unassembled WGS sequence"/>
</dbReference>
<dbReference type="HOGENOM" id="CLU_2984783_0_0_1"/>
<accession>A0A0C9VM28</accession>